<comment type="caution">
    <text evidence="3">The sequence shown here is derived from an EMBL/GenBank/DDBJ whole genome shotgun (WGS) entry which is preliminary data.</text>
</comment>
<dbReference type="Gene3D" id="2.120.10.30">
    <property type="entry name" value="TolB, C-terminal domain"/>
    <property type="match status" value="1"/>
</dbReference>
<dbReference type="AlphaFoldDB" id="W4LEL9"/>
<dbReference type="EMBL" id="AZHW01000789">
    <property type="protein sequence ID" value="ETW96432.1"/>
    <property type="molecule type" value="Genomic_DNA"/>
</dbReference>
<proteinExistence type="predicted"/>
<dbReference type="SMART" id="SM00382">
    <property type="entry name" value="AAA"/>
    <property type="match status" value="1"/>
</dbReference>
<dbReference type="Pfam" id="PF07676">
    <property type="entry name" value="PD40"/>
    <property type="match status" value="5"/>
</dbReference>
<keyword evidence="4" id="KW-1185">Reference proteome</keyword>
<dbReference type="Gene3D" id="3.40.50.300">
    <property type="entry name" value="P-loop containing nucleotide triphosphate hydrolases"/>
    <property type="match status" value="1"/>
</dbReference>
<reference evidence="3 4" key="1">
    <citation type="journal article" date="2014" name="Nature">
        <title>An environmental bacterial taxon with a large and distinct metabolic repertoire.</title>
        <authorList>
            <person name="Wilson M.C."/>
            <person name="Mori T."/>
            <person name="Ruckert C."/>
            <person name="Uria A.R."/>
            <person name="Helf M.J."/>
            <person name="Takada K."/>
            <person name="Gernert C."/>
            <person name="Steffens U.A."/>
            <person name="Heycke N."/>
            <person name="Schmitt S."/>
            <person name="Rinke C."/>
            <person name="Helfrich E.J."/>
            <person name="Brachmann A.O."/>
            <person name="Gurgui C."/>
            <person name="Wakimoto T."/>
            <person name="Kracht M."/>
            <person name="Crusemann M."/>
            <person name="Hentschel U."/>
            <person name="Abe I."/>
            <person name="Matsunaga S."/>
            <person name="Kalinowski J."/>
            <person name="Takeyama H."/>
            <person name="Piel J."/>
        </authorList>
    </citation>
    <scope>NUCLEOTIDE SEQUENCE [LARGE SCALE GENOMIC DNA]</scope>
    <source>
        <strain evidence="4">TSY1</strain>
    </source>
</reference>
<dbReference type="InterPro" id="IPR011659">
    <property type="entry name" value="WD40"/>
</dbReference>
<dbReference type="Pfam" id="PF13401">
    <property type="entry name" value="AAA_22"/>
    <property type="match status" value="1"/>
</dbReference>
<dbReference type="InterPro" id="IPR052026">
    <property type="entry name" value="ExeA_AAA_ATPase_DNA-bind"/>
</dbReference>
<dbReference type="PANTHER" id="PTHR35894">
    <property type="entry name" value="GENERAL SECRETION PATHWAY PROTEIN A-RELATED"/>
    <property type="match status" value="1"/>
</dbReference>
<protein>
    <recommendedName>
        <fullName evidence="2">AAA+ ATPase domain-containing protein</fullName>
    </recommendedName>
</protein>
<feature type="region of interest" description="Disordered" evidence="1">
    <location>
        <begin position="347"/>
        <end position="383"/>
    </location>
</feature>
<dbReference type="InterPro" id="IPR011042">
    <property type="entry name" value="6-blade_b-propeller_TolB-like"/>
</dbReference>
<dbReference type="SUPFAM" id="SSF69304">
    <property type="entry name" value="Tricorn protease N-terminal domain"/>
    <property type="match status" value="1"/>
</dbReference>
<organism evidence="3 4">
    <name type="scientific">Entotheonella factor</name>
    <dbReference type="NCBI Taxonomy" id="1429438"/>
    <lineage>
        <taxon>Bacteria</taxon>
        <taxon>Pseudomonadati</taxon>
        <taxon>Nitrospinota/Tectimicrobiota group</taxon>
        <taxon>Candidatus Tectimicrobiota</taxon>
        <taxon>Candidatus Entotheonellia</taxon>
        <taxon>Candidatus Entotheonellales</taxon>
        <taxon>Candidatus Entotheonellaceae</taxon>
        <taxon>Candidatus Entotheonella</taxon>
    </lineage>
</organism>
<accession>W4LEL9</accession>
<dbReference type="Proteomes" id="UP000019141">
    <property type="component" value="Unassembled WGS sequence"/>
</dbReference>
<evidence type="ECO:0000256" key="1">
    <source>
        <dbReference type="SAM" id="MobiDB-lite"/>
    </source>
</evidence>
<dbReference type="HOGENOM" id="CLU_414870_0_0_7"/>
<dbReference type="InterPro" id="IPR003593">
    <property type="entry name" value="AAA+_ATPase"/>
</dbReference>
<feature type="domain" description="AAA+ ATPase" evidence="2">
    <location>
        <begin position="42"/>
        <end position="187"/>
    </location>
</feature>
<gene>
    <name evidence="3" type="ORF">ETSY1_26650</name>
</gene>
<evidence type="ECO:0000259" key="2">
    <source>
        <dbReference type="SMART" id="SM00382"/>
    </source>
</evidence>
<dbReference type="SUPFAM" id="SSF52540">
    <property type="entry name" value="P-loop containing nucleoside triphosphate hydrolases"/>
    <property type="match status" value="1"/>
</dbReference>
<dbReference type="InterPro" id="IPR027417">
    <property type="entry name" value="P-loop_NTPase"/>
</dbReference>
<sequence length="661" mass="73110">MELSFFNLRYNPFVMSPNPDQLFRSRSHLQGMQEMAYGIEGRKGIIAVLGPRGLGKTTLVHAYLDQRLQRNLLTIRSNGRSSTFAAILGRLCAQFKVPADGGFETTLRALRSALRQVTEEGLRVVLIIDEAESLSAKTLEDLLVLADLEDGSGKFMTTILIGEPVLDQHLKRACAQTLRIEKYRRIRLEPLKRQESIAYVQHRIAHVAGDEESMFTPKALRCVVRCAQGNPGLLNYLCNEALRAAIIDQKKPITKSIVRAVLNDLEGRQPLSLLRWGVGVVALAGILLIAGMSMGSTPIGQLWHPLHLKSMVTELVSKAKSLPSTVFPEAPLPGSATVEVEAQPEPALDHEPRMSAPTPEPSEALAETPSPAPPSKPLSMPEPSTHLIANASLLCLTARPPGNHARDIILVDYRGKVQQRLVSDGALNLSPILSPDQRRLAYTSYREGTPSIYVRDLKNDKDERLTSRSGIALPGAWSPDGRYLALSKSEDGNSDIFLYDLKRRQMRRLTLHSSIDVSPSFAPDSERLVFTSSRSGSSQIYLTDVNGRPPKRLTQEGKYNAAPVWSPQGNWIAFIGRSPEQTLELYIIRDDGTGLRRVTIGGSTIEDAPTWSPDGRTILYTRVHNGIRERRVVDMDGRNDRELPGHGQVCYSPQWVAQLTN</sequence>
<dbReference type="PANTHER" id="PTHR35894:SF1">
    <property type="entry name" value="PHOSPHORIBULOKINASE _ URIDINE KINASE FAMILY"/>
    <property type="match status" value="1"/>
</dbReference>
<name>W4LEL9_ENTF1</name>
<evidence type="ECO:0000313" key="4">
    <source>
        <dbReference type="Proteomes" id="UP000019141"/>
    </source>
</evidence>
<dbReference type="GO" id="GO:0016887">
    <property type="term" value="F:ATP hydrolysis activity"/>
    <property type="evidence" value="ECO:0007669"/>
    <property type="project" value="InterPro"/>
</dbReference>
<evidence type="ECO:0000313" key="3">
    <source>
        <dbReference type="EMBL" id="ETW96432.1"/>
    </source>
</evidence>
<dbReference type="InterPro" id="IPR049945">
    <property type="entry name" value="AAA_22"/>
</dbReference>